<dbReference type="SUPFAM" id="SSF51971">
    <property type="entry name" value="Nucleotide-binding domain"/>
    <property type="match status" value="1"/>
</dbReference>
<dbReference type="PANTHER" id="PTHR42783:SF3">
    <property type="entry name" value="GLUTAMATE SYNTHASE [NADPH] SMALL CHAIN-RELATED"/>
    <property type="match status" value="1"/>
</dbReference>
<comment type="caution">
    <text evidence="2">The sequence shown here is derived from an EMBL/GenBank/DDBJ whole genome shotgun (WGS) entry which is preliminary data.</text>
</comment>
<dbReference type="PROSITE" id="PS51379">
    <property type="entry name" value="4FE4S_FER_2"/>
    <property type="match status" value="1"/>
</dbReference>
<accession>A0A811TED6</accession>
<dbReference type="InterPro" id="IPR009051">
    <property type="entry name" value="Helical_ferredxn"/>
</dbReference>
<dbReference type="Pfam" id="PF07992">
    <property type="entry name" value="Pyr_redox_2"/>
    <property type="match status" value="1"/>
</dbReference>
<dbReference type="Proteomes" id="UP000612009">
    <property type="component" value="Unassembled WGS sequence"/>
</dbReference>
<dbReference type="GO" id="GO:0016491">
    <property type="term" value="F:oxidoreductase activity"/>
    <property type="evidence" value="ECO:0007669"/>
    <property type="project" value="UniProtKB-KW"/>
</dbReference>
<dbReference type="GO" id="GO:0051536">
    <property type="term" value="F:iron-sulfur cluster binding"/>
    <property type="evidence" value="ECO:0007669"/>
    <property type="project" value="InterPro"/>
</dbReference>
<proteinExistence type="predicted"/>
<gene>
    <name evidence="2" type="primary">sudA</name>
    <name evidence="2" type="ORF">LAKADJCE_00948</name>
</gene>
<dbReference type="PANTHER" id="PTHR42783">
    <property type="entry name" value="GLUTAMATE SYNTHASE [NADPH] SMALL CHAIN"/>
    <property type="match status" value="1"/>
</dbReference>
<reference evidence="2" key="1">
    <citation type="submission" date="2020-10" db="EMBL/GenBank/DDBJ databases">
        <authorList>
            <person name="Hahn C.J."/>
            <person name="Laso-Perez R."/>
            <person name="Vulcano F."/>
            <person name="Vaziourakis K.-M."/>
            <person name="Stokke R."/>
            <person name="Steen I.H."/>
            <person name="Teske A."/>
            <person name="Boetius A."/>
            <person name="Liebeke M."/>
            <person name="Amann R."/>
            <person name="Knittel K."/>
        </authorList>
    </citation>
    <scope>NUCLEOTIDE SEQUENCE</scope>
    <source>
        <strain evidence="2">Gfbio:e3339647-f889-4370-9287-4fb5cb688e4c:AG392J18_GoMArc1</strain>
    </source>
</reference>
<dbReference type="Gene3D" id="1.10.1060.10">
    <property type="entry name" value="Alpha-helical ferredoxin"/>
    <property type="match status" value="1"/>
</dbReference>
<dbReference type="InterPro" id="IPR023753">
    <property type="entry name" value="FAD/NAD-binding_dom"/>
</dbReference>
<sequence>MPEQDPEERIHNFDEVALGYTEEQATIEANRCLQCKKPQCIKGCPVEIDIPAFIKNIAERNFEASASELKRANTLPAICGRVCPQETQCEIECTLGKKGEPIAIGRLERFAADYELEKGVQTPGIPESTGYRVAVVGSGPASLTVAADLARIGHSVTILEALHEAGGVLIYGIPEFRLPKEIVRAEVDFIKKLGVEIKPNFVVGKLRSVDELLTEYDAVFLGSGAGLPSFLGIEGENLNGVYSANEFLTRVNLMKAYRFPDYDTPIKKGKHVVVVGAGNVAMDAARCALRLGAENVTIVYRRGEDEMTARIEEIQHAKDEGVHFKLLTNPTIIYGDENNWVKTVKCIKMRLGKPDESGRARPEPIPGTEHEIPTDVAVIAIGTTPNPLIPSTTSDLQTIKRNIIPTDAECRTSKKGVFAGGDVVTGSATVISAMGAGKIAARAIDQYLQSLRSAETTSTLDCEAIECRNTGNQ</sequence>
<dbReference type="InterPro" id="IPR028261">
    <property type="entry name" value="DPD_II"/>
</dbReference>
<dbReference type="Pfam" id="PF14691">
    <property type="entry name" value="Fer4_20"/>
    <property type="match status" value="1"/>
</dbReference>
<feature type="domain" description="4Fe-4S ferredoxin-type" evidence="1">
    <location>
        <begin position="23"/>
        <end position="56"/>
    </location>
</feature>
<dbReference type="AlphaFoldDB" id="A0A811TED6"/>
<dbReference type="SUPFAM" id="SSF46548">
    <property type="entry name" value="alpha-helical ferredoxin"/>
    <property type="match status" value="1"/>
</dbReference>
<protein>
    <submittedName>
        <fullName evidence="2">Sulfide dehydrogenase subunit alpha</fullName>
        <ecNumber evidence="2">1.8.1.19</ecNumber>
    </submittedName>
</protein>
<evidence type="ECO:0000313" key="2">
    <source>
        <dbReference type="EMBL" id="CAD6494812.1"/>
    </source>
</evidence>
<name>A0A811TED6_9EURY</name>
<dbReference type="InterPro" id="IPR006004">
    <property type="entry name" value="SudA-like"/>
</dbReference>
<organism evidence="2 3">
    <name type="scientific">Candidatus Argoarchaeum ethanivorans</name>
    <dbReference type="NCBI Taxonomy" id="2608793"/>
    <lineage>
        <taxon>Archaea</taxon>
        <taxon>Methanobacteriati</taxon>
        <taxon>Methanobacteriota</taxon>
        <taxon>Stenosarchaea group</taxon>
        <taxon>Methanomicrobia</taxon>
        <taxon>Methanosarcinales</taxon>
        <taxon>Methanosarcinales incertae sedis</taxon>
        <taxon>GOM Arc I cluster</taxon>
        <taxon>Candidatus Argoarchaeum</taxon>
    </lineage>
</organism>
<evidence type="ECO:0000313" key="3">
    <source>
        <dbReference type="Proteomes" id="UP000612009"/>
    </source>
</evidence>
<keyword evidence="2" id="KW-0560">Oxidoreductase</keyword>
<dbReference type="EC" id="1.8.1.19" evidence="2"/>
<dbReference type="EMBL" id="CAJHIR010000083">
    <property type="protein sequence ID" value="CAD6494812.1"/>
    <property type="molecule type" value="Genomic_DNA"/>
</dbReference>
<dbReference type="InterPro" id="IPR036188">
    <property type="entry name" value="FAD/NAD-bd_sf"/>
</dbReference>
<dbReference type="Gene3D" id="3.50.50.60">
    <property type="entry name" value="FAD/NAD(P)-binding domain"/>
    <property type="match status" value="2"/>
</dbReference>
<evidence type="ECO:0000259" key="1">
    <source>
        <dbReference type="PROSITE" id="PS51379"/>
    </source>
</evidence>
<dbReference type="NCBIfam" id="TIGR01316">
    <property type="entry name" value="gltA"/>
    <property type="match status" value="1"/>
</dbReference>
<dbReference type="PRINTS" id="PR00368">
    <property type="entry name" value="FADPNR"/>
</dbReference>
<dbReference type="PRINTS" id="PR00411">
    <property type="entry name" value="PNDRDTASEI"/>
</dbReference>
<dbReference type="InterPro" id="IPR017896">
    <property type="entry name" value="4Fe4S_Fe-S-bd"/>
</dbReference>